<feature type="compositionally biased region" description="Polar residues" evidence="1">
    <location>
        <begin position="205"/>
        <end position="217"/>
    </location>
</feature>
<organism evidence="2 3">
    <name type="scientific">Metarhizium album (strain ARSEF 1941)</name>
    <dbReference type="NCBI Taxonomy" id="1081103"/>
    <lineage>
        <taxon>Eukaryota</taxon>
        <taxon>Fungi</taxon>
        <taxon>Dikarya</taxon>
        <taxon>Ascomycota</taxon>
        <taxon>Pezizomycotina</taxon>
        <taxon>Sordariomycetes</taxon>
        <taxon>Hypocreomycetidae</taxon>
        <taxon>Hypocreales</taxon>
        <taxon>Clavicipitaceae</taxon>
        <taxon>Metarhizium</taxon>
    </lineage>
</organism>
<evidence type="ECO:0000313" key="3">
    <source>
        <dbReference type="Proteomes" id="UP000030816"/>
    </source>
</evidence>
<feature type="compositionally biased region" description="Polar residues" evidence="1">
    <location>
        <begin position="29"/>
        <end position="46"/>
    </location>
</feature>
<reference evidence="2 3" key="1">
    <citation type="journal article" date="2014" name="Proc. Natl. Acad. Sci. U.S.A.">
        <title>Trajectory and genomic determinants of fungal-pathogen speciation and host adaptation.</title>
        <authorList>
            <person name="Hu X."/>
            <person name="Xiao G."/>
            <person name="Zheng P."/>
            <person name="Shang Y."/>
            <person name="Su Y."/>
            <person name="Zhang X."/>
            <person name="Liu X."/>
            <person name="Zhan S."/>
            <person name="St Leger R.J."/>
            <person name="Wang C."/>
        </authorList>
    </citation>
    <scope>NUCLEOTIDE SEQUENCE [LARGE SCALE GENOMIC DNA]</scope>
    <source>
        <strain evidence="2 3">ARSEF 1941</strain>
    </source>
</reference>
<dbReference type="EMBL" id="AZHE01000001">
    <property type="protein sequence ID" value="KHO01744.1"/>
    <property type="molecule type" value="Genomic_DNA"/>
</dbReference>
<name>A0A0B2X5W9_METAS</name>
<sequence length="744" mass="82595">MPSPPSAEASSDSFFPLQIRSPRNPRAISMSTPTTDDDQVSVNPTAQREGIDRLRDELLKRTTEEALWSPDQGALGQKPVVVDVGSGQGPKNRHRHRRQMWFRSSMPSFVTVNNNVSLISITVAPNIVPHSALHFAKALFTASSVCTISPSAWESIYCRQASARSPAKSPTTLPGMTSTTADEVDPLDGLDASLRDFEPPVSPISMRQPSAPTSASATEDPEDSDIVSADGYSPPAWRRLGNGDRSSGFWKRDPRRSKRRPHFSRETSPGSDVDDSEGDHVLQRAIRTRLPAGSQSPDKRRSPSPERREDVRLKLESKSPEAETVRRRSHSPAPDNYFRFAVRAEVQQRTKLIEAAVLFIQRRCRALTKSWASIVSGILFAVLSISALEVLVKPAAPRPVGDLVKVAGIARSFEPLIYFSEPAVAHVKDLQSTSIAVWDLAESVRVSGMSDADIIVDNLDSISEAMKKLVLELTKFHTHVDGDIDSILSVMEWVKMHLDRLNSRPPPSSLSHAYDNIHNFLTTTAVLEDVHGQPTRLGRLTTSVFGVSNPQREQRMVQVLFNSFLSTLEEAIQAELENSVSLFALFDDIDAHFLKLARTVAHETSAQEEFQAELLSGLWARILGPRATELRKFEKNRALLHDVRHKTVRNKSNLVGHHGKLLTLKSSLESLRGKLASQLVRGLNSSTLTLDDQIQGVVQVRDYLSDVRSQQKTKVMETLYSIDRSRKYIHHEIDSGRDIDAGPM</sequence>
<feature type="region of interest" description="Disordered" evidence="1">
    <location>
        <begin position="164"/>
        <end position="331"/>
    </location>
</feature>
<comment type="caution">
    <text evidence="2">The sequence shown here is derived from an EMBL/GenBank/DDBJ whole genome shotgun (WGS) entry which is preliminary data.</text>
</comment>
<feature type="compositionally biased region" description="Polar residues" evidence="1">
    <location>
        <begin position="168"/>
        <end position="181"/>
    </location>
</feature>
<evidence type="ECO:0000313" key="2">
    <source>
        <dbReference type="EMBL" id="KHO01744.1"/>
    </source>
</evidence>
<dbReference type="AlphaFoldDB" id="A0A0B2X5W9"/>
<dbReference type="GeneID" id="63735200"/>
<keyword evidence="3" id="KW-1185">Reference proteome</keyword>
<feature type="compositionally biased region" description="Basic residues" evidence="1">
    <location>
        <begin position="253"/>
        <end position="262"/>
    </location>
</feature>
<dbReference type="HOGENOM" id="CLU_011243_2_0_1"/>
<dbReference type="OrthoDB" id="4202871at2759"/>
<dbReference type="STRING" id="1081103.A0A0B2X5W9"/>
<evidence type="ECO:0000256" key="1">
    <source>
        <dbReference type="SAM" id="MobiDB-lite"/>
    </source>
</evidence>
<feature type="compositionally biased region" description="Basic and acidic residues" evidence="1">
    <location>
        <begin position="297"/>
        <end position="326"/>
    </location>
</feature>
<protein>
    <submittedName>
        <fullName evidence="2">Uncharacterized protein</fullName>
    </submittedName>
</protein>
<dbReference type="RefSeq" id="XP_040682809.1">
    <property type="nucleotide sequence ID" value="XM_040819544.1"/>
</dbReference>
<proteinExistence type="predicted"/>
<dbReference type="Proteomes" id="UP000030816">
    <property type="component" value="Unassembled WGS sequence"/>
</dbReference>
<accession>A0A0B2X5W9</accession>
<feature type="region of interest" description="Disordered" evidence="1">
    <location>
        <begin position="1"/>
        <end position="48"/>
    </location>
</feature>
<gene>
    <name evidence="2" type="ORF">MAM_00745</name>
</gene>
<feature type="compositionally biased region" description="Low complexity" evidence="1">
    <location>
        <begin position="1"/>
        <end position="16"/>
    </location>
</feature>